<comment type="caution">
    <text evidence="3">The sequence shown here is derived from an EMBL/GenBank/DDBJ whole genome shotgun (WGS) entry which is preliminary data.</text>
</comment>
<gene>
    <name evidence="3" type="ORF">DYU11_31845</name>
</gene>
<dbReference type="Pfam" id="PF11827">
    <property type="entry name" value="DUF3347"/>
    <property type="match status" value="1"/>
</dbReference>
<evidence type="ECO:0000259" key="2">
    <source>
        <dbReference type="Pfam" id="PF11827"/>
    </source>
</evidence>
<feature type="chain" id="PRO_5019161033" evidence="1">
    <location>
        <begin position="23"/>
        <end position="158"/>
    </location>
</feature>
<evidence type="ECO:0000256" key="1">
    <source>
        <dbReference type="SAM" id="SignalP"/>
    </source>
</evidence>
<protein>
    <submittedName>
        <fullName evidence="3">DUF3347 domain-containing protein</fullName>
    </submittedName>
</protein>
<sequence>MKTIRLTVATLGLSLFSLVASAQTTTPALTAYYNVKDALVATDGAKAKAGATALVAALGKVDAAKLSATDKNALNTAKTKATAISKSTDVDAQREAFEGLSMGMIALAKATKPAKTYVQFCPMAAEGKGASWLSDKREVRNPYYGDKMLKCGSVKEEI</sequence>
<proteinExistence type="predicted"/>
<keyword evidence="4" id="KW-1185">Reference proteome</keyword>
<dbReference type="AlphaFoldDB" id="A0A418LW18"/>
<name>A0A418LW18_9BACT</name>
<dbReference type="EMBL" id="QXED01000018">
    <property type="protein sequence ID" value="RIV17448.1"/>
    <property type="molecule type" value="Genomic_DNA"/>
</dbReference>
<keyword evidence="1" id="KW-0732">Signal</keyword>
<evidence type="ECO:0000313" key="4">
    <source>
        <dbReference type="Proteomes" id="UP000283523"/>
    </source>
</evidence>
<dbReference type="Proteomes" id="UP000283523">
    <property type="component" value="Unassembled WGS sequence"/>
</dbReference>
<dbReference type="RefSeq" id="WP_119671804.1">
    <property type="nucleotide sequence ID" value="NZ_QXED01000018.1"/>
</dbReference>
<dbReference type="OrthoDB" id="5513217at2"/>
<reference evidence="3 4" key="1">
    <citation type="submission" date="2018-08" db="EMBL/GenBank/DDBJ databases">
        <title>Fibrisoma montanum sp. nov., isolated from Danxia mountain soil.</title>
        <authorList>
            <person name="Huang Y."/>
        </authorList>
    </citation>
    <scope>NUCLEOTIDE SEQUENCE [LARGE SCALE GENOMIC DNA]</scope>
    <source>
        <strain evidence="3 4">HYT19</strain>
    </source>
</reference>
<evidence type="ECO:0000313" key="3">
    <source>
        <dbReference type="EMBL" id="RIV17448.1"/>
    </source>
</evidence>
<organism evidence="3 4">
    <name type="scientific">Fibrisoma montanum</name>
    <dbReference type="NCBI Taxonomy" id="2305895"/>
    <lineage>
        <taxon>Bacteria</taxon>
        <taxon>Pseudomonadati</taxon>
        <taxon>Bacteroidota</taxon>
        <taxon>Cytophagia</taxon>
        <taxon>Cytophagales</taxon>
        <taxon>Spirosomataceae</taxon>
        <taxon>Fibrisoma</taxon>
    </lineage>
</organism>
<feature type="domain" description="DUF3347" evidence="2">
    <location>
        <begin position="29"/>
        <end position="115"/>
    </location>
</feature>
<feature type="signal peptide" evidence="1">
    <location>
        <begin position="1"/>
        <end position="22"/>
    </location>
</feature>
<accession>A0A418LW18</accession>
<dbReference type="InterPro" id="IPR021782">
    <property type="entry name" value="DUF3347"/>
</dbReference>